<protein>
    <submittedName>
        <fullName evidence="1">Uncharacterized protein</fullName>
    </submittedName>
</protein>
<comment type="caution">
    <text evidence="1">The sequence shown here is derived from an EMBL/GenBank/DDBJ whole genome shotgun (WGS) entry which is preliminary data.</text>
</comment>
<dbReference type="Proteomes" id="UP001153331">
    <property type="component" value="Unassembled WGS sequence"/>
</dbReference>
<proteinExistence type="predicted"/>
<accession>A0ACC2HQ93</accession>
<dbReference type="EMBL" id="JAPHNI010001639">
    <property type="protein sequence ID" value="KAJ8105131.1"/>
    <property type="molecule type" value="Genomic_DNA"/>
</dbReference>
<gene>
    <name evidence="1" type="ORF">OPT61_g10363</name>
</gene>
<evidence type="ECO:0000313" key="1">
    <source>
        <dbReference type="EMBL" id="KAJ8105131.1"/>
    </source>
</evidence>
<evidence type="ECO:0000313" key="2">
    <source>
        <dbReference type="Proteomes" id="UP001153331"/>
    </source>
</evidence>
<reference evidence="1" key="1">
    <citation type="submission" date="2022-11" db="EMBL/GenBank/DDBJ databases">
        <title>Genome Sequence of Boeremia exigua.</title>
        <authorList>
            <person name="Buettner E."/>
        </authorList>
    </citation>
    <scope>NUCLEOTIDE SEQUENCE</scope>
    <source>
        <strain evidence="1">CU02</strain>
    </source>
</reference>
<sequence length="172" mass="19599">MAATPASDSPIHALINYEDPYVQPLILSALEKRLPSSSYKLVKSIQDLPSPSTPCLQFVQYESIDWDHLMSNSQSLANAYVIRKALIRKHYLSTTIANWITKYPDSALKRGAKPSVEFEVDYAEFLDDALVEAWELKESWAPRHERQRAGYQAILERRGTNSDLRRMGSGER</sequence>
<organism evidence="1 2">
    <name type="scientific">Boeremia exigua</name>
    <dbReference type="NCBI Taxonomy" id="749465"/>
    <lineage>
        <taxon>Eukaryota</taxon>
        <taxon>Fungi</taxon>
        <taxon>Dikarya</taxon>
        <taxon>Ascomycota</taxon>
        <taxon>Pezizomycotina</taxon>
        <taxon>Dothideomycetes</taxon>
        <taxon>Pleosporomycetidae</taxon>
        <taxon>Pleosporales</taxon>
        <taxon>Pleosporineae</taxon>
        <taxon>Didymellaceae</taxon>
        <taxon>Boeremia</taxon>
    </lineage>
</organism>
<name>A0ACC2HQ93_9PLEO</name>
<keyword evidence="2" id="KW-1185">Reference proteome</keyword>